<name>A0A8S1UEJ4_PAROT</name>
<evidence type="ECO:0000256" key="1">
    <source>
        <dbReference type="SAM" id="Coils"/>
    </source>
</evidence>
<accession>A0A8S1UEJ4</accession>
<evidence type="ECO:0000313" key="4">
    <source>
        <dbReference type="Proteomes" id="UP000683925"/>
    </source>
</evidence>
<proteinExistence type="predicted"/>
<feature type="coiled-coil region" evidence="1">
    <location>
        <begin position="354"/>
        <end position="412"/>
    </location>
</feature>
<dbReference type="OrthoDB" id="306597at2759"/>
<feature type="coiled-coil region" evidence="1">
    <location>
        <begin position="122"/>
        <end position="149"/>
    </location>
</feature>
<organism evidence="3 4">
    <name type="scientific">Paramecium octaurelia</name>
    <dbReference type="NCBI Taxonomy" id="43137"/>
    <lineage>
        <taxon>Eukaryota</taxon>
        <taxon>Sar</taxon>
        <taxon>Alveolata</taxon>
        <taxon>Ciliophora</taxon>
        <taxon>Intramacronucleata</taxon>
        <taxon>Oligohymenophorea</taxon>
        <taxon>Peniculida</taxon>
        <taxon>Parameciidae</taxon>
        <taxon>Paramecium</taxon>
    </lineage>
</organism>
<evidence type="ECO:0000313" key="3">
    <source>
        <dbReference type="EMBL" id="CAD8162169.1"/>
    </source>
</evidence>
<protein>
    <submittedName>
        <fullName evidence="3">Uncharacterized protein</fullName>
    </submittedName>
</protein>
<feature type="region of interest" description="Disordered" evidence="2">
    <location>
        <begin position="201"/>
        <end position="220"/>
    </location>
</feature>
<feature type="region of interest" description="Disordered" evidence="2">
    <location>
        <begin position="640"/>
        <end position="660"/>
    </location>
</feature>
<feature type="region of interest" description="Disordered" evidence="2">
    <location>
        <begin position="34"/>
        <end position="53"/>
    </location>
</feature>
<feature type="coiled-coil region" evidence="1">
    <location>
        <begin position="512"/>
        <end position="546"/>
    </location>
</feature>
<feature type="region of interest" description="Disordered" evidence="2">
    <location>
        <begin position="602"/>
        <end position="622"/>
    </location>
</feature>
<dbReference type="Proteomes" id="UP000683925">
    <property type="component" value="Unassembled WGS sequence"/>
</dbReference>
<dbReference type="EMBL" id="CAJJDP010000041">
    <property type="protein sequence ID" value="CAD8162169.1"/>
    <property type="molecule type" value="Genomic_DNA"/>
</dbReference>
<comment type="caution">
    <text evidence="3">The sequence shown here is derived from an EMBL/GenBank/DDBJ whole genome shotgun (WGS) entry which is preliminary data.</text>
</comment>
<keyword evidence="1" id="KW-0175">Coiled coil</keyword>
<dbReference type="OMA" id="QMIKFKW"/>
<feature type="coiled-coil region" evidence="1">
    <location>
        <begin position="283"/>
        <end position="314"/>
    </location>
</feature>
<evidence type="ECO:0000256" key="2">
    <source>
        <dbReference type="SAM" id="MobiDB-lite"/>
    </source>
</evidence>
<sequence>MNSKPRSIFEILDEHLQELDQEDEDEENEIIQIENIKNYDQGQESKQQDKSKPIARTKDLIKWEDINKLDEEEDDLFEIQEAPEESVVSQVKDNENFNFDYEIPVLMLDDDSQISQGKKIKLAGLNNYIKSKEKERQQVEENFQRIVQQKAEELIQEQKKEELMKKIQKQSIPSKLQQKVQSLFQQVDYEANPIKVTAQQSITNSTNTPSLTKKKQNDNEQVSKLKEEILNLKNLINDYKLRYNQDQDLIKTLRVTIQKGDTNQSRTSCSTKASKTDDLIYENEQLKQDMITLKQQHQKEIESLKQQLSRVQKIQVGCQQRQQKDQVIPDKTKEEITKLQAEKAQQGSDFRNKLNEATLKIQQKDQELEKLKKQIKTMQEQKEQPDKQQIVIEDLKQQISKLNQQIEEVKQKYLFDNQIKLLFPKQQENVLAVLNIFYKLENTKNAINLVKTRLNKGFTYVYSKIYNVYKWVKQMIKFKWTNQVVHHPDNQQLLKEAIQKIRTNPTVLETENQKLTKTLIQLSQENKELQEKLQSLQTQYNQKIEIYGQLDELVRVDKIQLANQLMMRVLKKEAEDRNNDQQIEYPELQIVKKYAELIMQSTLPQNQKSKSPKLDKNTKPVASLQGINNKQVSIAVTKCGHIDRHQKRDQKPTKGQYYNK</sequence>
<dbReference type="AlphaFoldDB" id="A0A8S1UEJ4"/>
<keyword evidence="4" id="KW-1185">Reference proteome</keyword>
<reference evidence="3" key="1">
    <citation type="submission" date="2021-01" db="EMBL/GenBank/DDBJ databases">
        <authorList>
            <consortium name="Genoscope - CEA"/>
            <person name="William W."/>
        </authorList>
    </citation>
    <scope>NUCLEOTIDE SEQUENCE</scope>
</reference>
<feature type="compositionally biased region" description="Polar residues" evidence="2">
    <location>
        <begin position="201"/>
        <end position="211"/>
    </location>
</feature>
<gene>
    <name evidence="3" type="ORF">POCTA_138.1.T0410110</name>
</gene>